<protein>
    <recommendedName>
        <fullName evidence="3">AI-2E family transporter</fullName>
    </recommendedName>
</protein>
<keyword evidence="1" id="KW-0472">Membrane</keyword>
<dbReference type="AlphaFoldDB" id="A0A6N3GDG4"/>
<evidence type="ECO:0000313" key="2">
    <source>
        <dbReference type="EMBL" id="VYU62708.1"/>
    </source>
</evidence>
<feature type="transmembrane region" description="Helical" evidence="1">
    <location>
        <begin position="138"/>
        <end position="161"/>
    </location>
</feature>
<dbReference type="EMBL" id="CACRTX010000020">
    <property type="protein sequence ID" value="VYU62708.1"/>
    <property type="molecule type" value="Genomic_DNA"/>
</dbReference>
<organism evidence="2">
    <name type="scientific">Enterococcus casseliflavus</name>
    <name type="common">Enterococcus flavescens</name>
    <dbReference type="NCBI Taxonomy" id="37734"/>
    <lineage>
        <taxon>Bacteria</taxon>
        <taxon>Bacillati</taxon>
        <taxon>Bacillota</taxon>
        <taxon>Bacilli</taxon>
        <taxon>Lactobacillales</taxon>
        <taxon>Enterococcaceae</taxon>
        <taxon>Enterococcus</taxon>
    </lineage>
</organism>
<accession>A0A6N3GDG4</accession>
<reference evidence="2" key="1">
    <citation type="submission" date="2019-11" db="EMBL/GenBank/DDBJ databases">
        <authorList>
            <person name="Feng L."/>
        </authorList>
    </citation>
    <scope>NUCLEOTIDE SEQUENCE</scope>
    <source>
        <strain evidence="2">ECasseliflavusLFYP2</strain>
    </source>
</reference>
<name>A0A6N3GDG4_ENTCA</name>
<sequence>MKYYNAFLQNLVLRRWTVLFMLAGILFLFRSLMTILLLTFIFTYLIYRLVLLLHRKSHLHIKLTSILTYSLIVFILYLVATNYVPIIIKQSVQLVNSVADFYQRTDSNNELIEYVLNLLQTSEYIQKLQSGVLVVINYLYNFGELALTVLISFLLSFFFMIDNKKTVAFSRLFLQG</sequence>
<proteinExistence type="predicted"/>
<evidence type="ECO:0008006" key="3">
    <source>
        <dbReference type="Google" id="ProtNLM"/>
    </source>
</evidence>
<keyword evidence="1" id="KW-0812">Transmembrane</keyword>
<feature type="transmembrane region" description="Helical" evidence="1">
    <location>
        <begin position="66"/>
        <end position="88"/>
    </location>
</feature>
<feature type="transmembrane region" description="Helical" evidence="1">
    <location>
        <begin position="35"/>
        <end position="54"/>
    </location>
</feature>
<evidence type="ECO:0000256" key="1">
    <source>
        <dbReference type="SAM" id="Phobius"/>
    </source>
</evidence>
<keyword evidence="1" id="KW-1133">Transmembrane helix</keyword>
<feature type="transmembrane region" description="Helical" evidence="1">
    <location>
        <begin position="12"/>
        <end position="29"/>
    </location>
</feature>
<gene>
    <name evidence="2" type="ORF">ECLFYP2_00880</name>
</gene>